<protein>
    <submittedName>
        <fullName evidence="2">Uncharacterized protein</fullName>
    </submittedName>
</protein>
<feature type="compositionally biased region" description="Basic residues" evidence="1">
    <location>
        <begin position="20"/>
        <end position="33"/>
    </location>
</feature>
<dbReference type="EMBL" id="ABGD02000001">
    <property type="protein sequence ID" value="EDS13247.1"/>
    <property type="molecule type" value="Genomic_DNA"/>
</dbReference>
<accession>B0P5L4</accession>
<evidence type="ECO:0000313" key="2">
    <source>
        <dbReference type="EMBL" id="EDS13247.1"/>
    </source>
</evidence>
<name>B0P5L4_9FIRM</name>
<gene>
    <name evidence="2" type="ORF">ANACOL_00035</name>
</gene>
<evidence type="ECO:0000313" key="3">
    <source>
        <dbReference type="Proteomes" id="UP000003803"/>
    </source>
</evidence>
<dbReference type="Proteomes" id="UP000003803">
    <property type="component" value="Unassembled WGS sequence"/>
</dbReference>
<dbReference type="HOGENOM" id="CLU_2271529_0_0_9"/>
<reference evidence="2" key="2">
    <citation type="submission" date="2013-09" db="EMBL/GenBank/DDBJ databases">
        <title>Draft genome sequence of Anaerotruncus colihominis(DSM 17241).</title>
        <authorList>
            <person name="Sudarsanam P."/>
            <person name="Ley R."/>
            <person name="Guruge J."/>
            <person name="Turnbaugh P.J."/>
            <person name="Mahowald M."/>
            <person name="Liep D."/>
            <person name="Gordon J."/>
        </authorList>
    </citation>
    <scope>NUCLEOTIDE SEQUENCE</scope>
    <source>
        <strain evidence="2">DSM 17241</strain>
    </source>
</reference>
<feature type="region of interest" description="Disordered" evidence="1">
    <location>
        <begin position="1"/>
        <end position="51"/>
    </location>
</feature>
<proteinExistence type="predicted"/>
<keyword evidence="3" id="KW-1185">Reference proteome</keyword>
<comment type="caution">
    <text evidence="2">The sequence shown here is derived from an EMBL/GenBank/DDBJ whole genome shotgun (WGS) entry which is preliminary data.</text>
</comment>
<dbReference type="AlphaFoldDB" id="B0P5L4"/>
<sequence>MNPHPERLAPKTSASAIPPRPHKKPPRGRRHSGKPGGLAAPRKARRQTGRGRFGYDALCRLKASARKRQAYLFCGYDTIPARSLSTVPCSAARCLQRDLSCL</sequence>
<organism evidence="2 3">
    <name type="scientific">Anaerotruncus colihominis DSM 17241</name>
    <dbReference type="NCBI Taxonomy" id="445972"/>
    <lineage>
        <taxon>Bacteria</taxon>
        <taxon>Bacillati</taxon>
        <taxon>Bacillota</taxon>
        <taxon>Clostridia</taxon>
        <taxon>Eubacteriales</taxon>
        <taxon>Oscillospiraceae</taxon>
        <taxon>Anaerotruncus</taxon>
    </lineage>
</organism>
<reference evidence="2" key="1">
    <citation type="submission" date="2007-11" db="EMBL/GenBank/DDBJ databases">
        <authorList>
            <person name="Fulton L."/>
            <person name="Clifton S."/>
            <person name="Fulton B."/>
            <person name="Xu J."/>
            <person name="Minx P."/>
            <person name="Pepin K.H."/>
            <person name="Johnson M."/>
            <person name="Thiruvilangam P."/>
            <person name="Bhonagiri V."/>
            <person name="Nash W.E."/>
            <person name="Mardis E.R."/>
            <person name="Wilson R.K."/>
        </authorList>
    </citation>
    <scope>NUCLEOTIDE SEQUENCE [LARGE SCALE GENOMIC DNA]</scope>
    <source>
        <strain evidence="2">DSM 17241</strain>
    </source>
</reference>
<evidence type="ECO:0000256" key="1">
    <source>
        <dbReference type="SAM" id="MobiDB-lite"/>
    </source>
</evidence>